<gene>
    <name evidence="2" type="primary">yhdN</name>
    <name evidence="2" type="ORF">BWY73_00460</name>
</gene>
<dbReference type="InterPro" id="IPR036812">
    <property type="entry name" value="NAD(P)_OxRdtase_dom_sf"/>
</dbReference>
<dbReference type="Proteomes" id="UP000485484">
    <property type="component" value="Unassembled WGS sequence"/>
</dbReference>
<dbReference type="Gene3D" id="3.20.20.100">
    <property type="entry name" value="NADP-dependent oxidoreductase domain"/>
    <property type="match status" value="1"/>
</dbReference>
<proteinExistence type="predicted"/>
<sequence length="323" mass="35409">MEKRKLGRSGIEVSGLGLGCWAIGGETIQKGKPVGWGKVDDQESIRAIHRAIEMGVNFFDTADTYGAGHSEKVLAVALAGRRDRVVIASKFGYAFNEATRDQFGPHEDITPEYVTASCEASLRRLKTDYLDLYQFHLGRHERMAEIRDTLEGLVKTGKIRWYGWSTDSPESARFFAAGAHCAAIQQNFSVFGGNRETLAICEENDLASIIRGPLAKGLLTGKFTHQTAFPAEDVRYTWNFREDGDAGRKIDLLDQLRPILTGGGRSLTQGALAYLWAISPQTIPIPGFKTVAQVEENCGALAFGPLTRDEAAKIDRLVATLNG</sequence>
<dbReference type="InterPro" id="IPR053135">
    <property type="entry name" value="AKR2_Oxidoreductase"/>
</dbReference>
<comment type="caution">
    <text evidence="2">The sequence shown here is derived from an EMBL/GenBank/DDBJ whole genome shotgun (WGS) entry which is preliminary data.</text>
</comment>
<evidence type="ECO:0000313" key="2">
    <source>
        <dbReference type="EMBL" id="OPZ93164.1"/>
    </source>
</evidence>
<dbReference type="SUPFAM" id="SSF51430">
    <property type="entry name" value="NAD(P)-linked oxidoreductase"/>
    <property type="match status" value="1"/>
</dbReference>
<dbReference type="GO" id="GO:0016491">
    <property type="term" value="F:oxidoreductase activity"/>
    <property type="evidence" value="ECO:0007669"/>
    <property type="project" value="UniProtKB-KW"/>
</dbReference>
<dbReference type="CDD" id="cd19086">
    <property type="entry name" value="AKR_AKR11C1"/>
    <property type="match status" value="1"/>
</dbReference>
<protein>
    <submittedName>
        <fullName evidence="2">General stress protein 69</fullName>
        <ecNumber evidence="2">1.1.1.-</ecNumber>
    </submittedName>
</protein>
<dbReference type="EC" id="1.1.1.-" evidence="2"/>
<organism evidence="2">
    <name type="scientific">candidate division TA06 bacterium ADurb.Bin417</name>
    <dbReference type="NCBI Taxonomy" id="1852828"/>
    <lineage>
        <taxon>Bacteria</taxon>
        <taxon>Bacteria division TA06</taxon>
    </lineage>
</organism>
<keyword evidence="2" id="KW-0560">Oxidoreductase</keyword>
<dbReference type="PANTHER" id="PTHR43312:SF1">
    <property type="entry name" value="NADP-DEPENDENT OXIDOREDUCTASE DOMAIN-CONTAINING PROTEIN"/>
    <property type="match status" value="1"/>
</dbReference>
<feature type="domain" description="NADP-dependent oxidoreductase" evidence="1">
    <location>
        <begin position="16"/>
        <end position="317"/>
    </location>
</feature>
<accession>A0A1V5MIU0</accession>
<dbReference type="EMBL" id="MWAK01000041">
    <property type="protein sequence ID" value="OPZ93164.1"/>
    <property type="molecule type" value="Genomic_DNA"/>
</dbReference>
<reference evidence="2" key="1">
    <citation type="submission" date="2017-02" db="EMBL/GenBank/DDBJ databases">
        <title>Delving into the versatile metabolic prowess of the omnipresent phylum Bacteroidetes.</title>
        <authorList>
            <person name="Nobu M.K."/>
            <person name="Mei R."/>
            <person name="Narihiro T."/>
            <person name="Kuroda K."/>
            <person name="Liu W.-T."/>
        </authorList>
    </citation>
    <scope>NUCLEOTIDE SEQUENCE</scope>
    <source>
        <strain evidence="2">ADurb.Bin417</strain>
    </source>
</reference>
<dbReference type="InterPro" id="IPR023210">
    <property type="entry name" value="NADP_OxRdtase_dom"/>
</dbReference>
<evidence type="ECO:0000259" key="1">
    <source>
        <dbReference type="Pfam" id="PF00248"/>
    </source>
</evidence>
<name>A0A1V5MIU0_UNCT6</name>
<dbReference type="AlphaFoldDB" id="A0A1V5MIU0"/>
<dbReference type="PANTHER" id="PTHR43312">
    <property type="entry name" value="D-THREO-ALDOSE 1-DEHYDROGENASE"/>
    <property type="match status" value="1"/>
</dbReference>
<dbReference type="Pfam" id="PF00248">
    <property type="entry name" value="Aldo_ket_red"/>
    <property type="match status" value="1"/>
</dbReference>